<evidence type="ECO:0000256" key="4">
    <source>
        <dbReference type="ARBA" id="ARBA00022692"/>
    </source>
</evidence>
<dbReference type="GO" id="GO:0007165">
    <property type="term" value="P:signal transduction"/>
    <property type="evidence" value="ECO:0007669"/>
    <property type="project" value="UniProtKB-KW"/>
</dbReference>
<evidence type="ECO:0000313" key="12">
    <source>
        <dbReference type="Proteomes" id="UP001652700"/>
    </source>
</evidence>
<comment type="caution">
    <text evidence="10">Lacks conserved residue(s) required for the propagation of feature annotation.</text>
</comment>
<proteinExistence type="inferred from homology"/>
<feature type="transmembrane region" description="Helical" evidence="10">
    <location>
        <begin position="106"/>
        <end position="130"/>
    </location>
</feature>
<dbReference type="FunCoup" id="A0A6P7FBR9">
    <property type="interactions" value="35"/>
</dbReference>
<dbReference type="PANTHER" id="PTHR21137:SF35">
    <property type="entry name" value="ODORANT RECEPTOR 19A-RELATED"/>
    <property type="match status" value="1"/>
</dbReference>
<evidence type="ECO:0000256" key="1">
    <source>
        <dbReference type="ARBA" id="ARBA00004651"/>
    </source>
</evidence>
<keyword evidence="4 10" id="KW-0812">Transmembrane</keyword>
<evidence type="ECO:0000256" key="8">
    <source>
        <dbReference type="ARBA" id="ARBA00023170"/>
    </source>
</evidence>
<keyword evidence="5 10" id="KW-0552">Olfaction</keyword>
<keyword evidence="6 10" id="KW-1133">Transmembrane helix</keyword>
<dbReference type="Pfam" id="PF02949">
    <property type="entry name" value="7tm_6"/>
    <property type="match status" value="1"/>
</dbReference>
<evidence type="ECO:0000256" key="7">
    <source>
        <dbReference type="ARBA" id="ARBA00023136"/>
    </source>
</evidence>
<comment type="similarity">
    <text evidence="10">Belongs to the insect chemoreceptor superfamily. Heteromeric odorant receptor channel (TC 1.A.69) family.</text>
</comment>
<evidence type="ECO:0000256" key="2">
    <source>
        <dbReference type="ARBA" id="ARBA00022475"/>
    </source>
</evidence>
<feature type="transmembrane region" description="Helical" evidence="10">
    <location>
        <begin position="150"/>
        <end position="183"/>
    </location>
</feature>
<evidence type="ECO:0000256" key="5">
    <source>
        <dbReference type="ARBA" id="ARBA00022725"/>
    </source>
</evidence>
<dbReference type="InterPro" id="IPR004117">
    <property type="entry name" value="7tm6_olfct_rcpt"/>
</dbReference>
<dbReference type="Proteomes" id="UP001652700">
    <property type="component" value="Unplaced"/>
</dbReference>
<reference evidence="13" key="1">
    <citation type="submission" date="2025-04" db="UniProtKB">
        <authorList>
            <consortium name="RefSeq"/>
        </authorList>
    </citation>
    <scope>IDENTIFICATION</scope>
    <source>
        <tissue evidence="13">Whole insect</tissue>
    </source>
</reference>
<keyword evidence="7 10" id="KW-0472">Membrane</keyword>
<keyword evidence="2" id="KW-1003">Cell membrane</keyword>
<dbReference type="GO" id="GO:0004984">
    <property type="term" value="F:olfactory receptor activity"/>
    <property type="evidence" value="ECO:0007669"/>
    <property type="project" value="InterPro"/>
</dbReference>
<dbReference type="AlphaFoldDB" id="A0A6P7FBR9"/>
<evidence type="ECO:0000256" key="6">
    <source>
        <dbReference type="ARBA" id="ARBA00022989"/>
    </source>
</evidence>
<keyword evidence="9 10" id="KW-0807">Transducer</keyword>
<feature type="transmembrane region" description="Helical" evidence="10">
    <location>
        <begin position="12"/>
        <end position="31"/>
    </location>
</feature>
<reference evidence="11" key="2">
    <citation type="submission" date="2025-05" db="UniProtKB">
        <authorList>
            <consortium name="EnsemblMetazoa"/>
        </authorList>
    </citation>
    <scope>IDENTIFICATION</scope>
</reference>
<evidence type="ECO:0000313" key="11">
    <source>
        <dbReference type="EnsemblMetazoa" id="XP_050512637.1"/>
    </source>
</evidence>
<dbReference type="RefSeq" id="XP_028133056.1">
    <property type="nucleotide sequence ID" value="XM_028277255.1"/>
</dbReference>
<protein>
    <recommendedName>
        <fullName evidence="10">Odorant receptor</fullName>
    </recommendedName>
</protein>
<feature type="transmembrane region" description="Helical" evidence="10">
    <location>
        <begin position="46"/>
        <end position="68"/>
    </location>
</feature>
<evidence type="ECO:0000256" key="3">
    <source>
        <dbReference type="ARBA" id="ARBA00022606"/>
    </source>
</evidence>
<evidence type="ECO:0000256" key="9">
    <source>
        <dbReference type="ARBA" id="ARBA00023224"/>
    </source>
</evidence>
<dbReference type="OrthoDB" id="6743260at2759"/>
<evidence type="ECO:0000313" key="13">
    <source>
        <dbReference type="RefSeq" id="XP_028133056.1"/>
    </source>
</evidence>
<sequence>MILMWPDEKDHTILKLSCTVLIGASIFVFYGEFMYILKHVNEFDKLFYGLFMLVVPVLTISKLPVVAYKCKELKHLLDMISANFWPSDMLDKTNNNSFNGLYKAGYVFMIIMFTTGQIFTIVIIVQPVFFSERTLPFPCVLPVDWSNTYMYIPIYIIHVIVMQLAVCLGVIGTDYLLLAICIYTANQYYLLQRCFLVFNTSEMKEVNQELTILSKDSMEQYSNCLEKEYLLRCVKHHTMLVRFTKDFNKTFNPLEIGQLINSVWGVCLGTFILSRDDVSIYQTAAAIIYSSGFVMQLGIDCVMGNEMWYQASLIPDCLFQSNWKSLEKEEIKKDVLFILQNTQRFPQFTAYGLYDMNMTSFIKVLKVAFSAYTFLTNVSNTQKK</sequence>
<keyword evidence="3 10" id="KW-0716">Sensory transduction</keyword>
<keyword evidence="12" id="KW-1185">Reference proteome</keyword>
<accession>A0A6P7FBR9</accession>
<gene>
    <name evidence="13" type="primary">LOC114328411</name>
</gene>
<dbReference type="EnsemblMetazoa" id="XM_050656680.1">
    <property type="protein sequence ID" value="XP_050512637.1"/>
    <property type="gene ID" value="LOC126888427"/>
</dbReference>
<name>A0A6P7FBR9_DIAVI</name>
<organism evidence="13">
    <name type="scientific">Diabrotica virgifera virgifera</name>
    <name type="common">western corn rootworm</name>
    <dbReference type="NCBI Taxonomy" id="50390"/>
    <lineage>
        <taxon>Eukaryota</taxon>
        <taxon>Metazoa</taxon>
        <taxon>Ecdysozoa</taxon>
        <taxon>Arthropoda</taxon>
        <taxon>Hexapoda</taxon>
        <taxon>Insecta</taxon>
        <taxon>Pterygota</taxon>
        <taxon>Neoptera</taxon>
        <taxon>Endopterygota</taxon>
        <taxon>Coleoptera</taxon>
        <taxon>Polyphaga</taxon>
        <taxon>Cucujiformia</taxon>
        <taxon>Chrysomeloidea</taxon>
        <taxon>Chrysomelidae</taxon>
        <taxon>Galerucinae</taxon>
        <taxon>Diabroticina</taxon>
        <taxon>Diabroticites</taxon>
        <taxon>Diabrotica</taxon>
    </lineage>
</organism>
<dbReference type="GO" id="GO:0005549">
    <property type="term" value="F:odorant binding"/>
    <property type="evidence" value="ECO:0007669"/>
    <property type="project" value="InterPro"/>
</dbReference>
<evidence type="ECO:0000256" key="10">
    <source>
        <dbReference type="RuleBase" id="RU351113"/>
    </source>
</evidence>
<dbReference type="GO" id="GO:0005886">
    <property type="term" value="C:plasma membrane"/>
    <property type="evidence" value="ECO:0007669"/>
    <property type="project" value="UniProtKB-SubCell"/>
</dbReference>
<comment type="subcellular location">
    <subcellularLocation>
        <location evidence="1 10">Cell membrane</location>
        <topology evidence="1 10">Multi-pass membrane protein</topology>
    </subcellularLocation>
</comment>
<dbReference type="InParanoid" id="A0A6P7FBR9"/>
<keyword evidence="8 10" id="KW-0675">Receptor</keyword>
<dbReference type="PANTHER" id="PTHR21137">
    <property type="entry name" value="ODORANT RECEPTOR"/>
    <property type="match status" value="1"/>
</dbReference>